<reference evidence="9" key="1">
    <citation type="submission" date="2016-11" db="UniProtKB">
        <authorList>
            <consortium name="WormBaseParasite"/>
        </authorList>
    </citation>
    <scope>IDENTIFICATION</scope>
</reference>
<proteinExistence type="inferred from homology"/>
<dbReference type="WBParaSite" id="Csp11.Scaffold126.g590.t1">
    <property type="protein sequence ID" value="Csp11.Scaffold126.g590.t1"/>
    <property type="gene ID" value="Csp11.Scaffold126.g590"/>
</dbReference>
<evidence type="ECO:0000259" key="7">
    <source>
        <dbReference type="SMART" id="SM00479"/>
    </source>
</evidence>
<dbReference type="SMART" id="SM00479">
    <property type="entry name" value="EXOIII"/>
    <property type="match status" value="1"/>
</dbReference>
<dbReference type="InterPro" id="IPR013520">
    <property type="entry name" value="Ribonucl_H"/>
</dbReference>
<protein>
    <submittedName>
        <fullName evidence="9">Exonuclease domain-containing protein</fullName>
    </submittedName>
</protein>
<organism evidence="8 9">
    <name type="scientific">Caenorhabditis tropicalis</name>
    <dbReference type="NCBI Taxonomy" id="1561998"/>
    <lineage>
        <taxon>Eukaryota</taxon>
        <taxon>Metazoa</taxon>
        <taxon>Ecdysozoa</taxon>
        <taxon>Nematoda</taxon>
        <taxon>Chromadorea</taxon>
        <taxon>Rhabditida</taxon>
        <taxon>Rhabditina</taxon>
        <taxon>Rhabditomorpha</taxon>
        <taxon>Rhabditoidea</taxon>
        <taxon>Rhabditidae</taxon>
        <taxon>Peloderinae</taxon>
        <taxon>Caenorhabditis</taxon>
    </lineage>
</organism>
<dbReference type="GO" id="GO:0010629">
    <property type="term" value="P:negative regulation of gene expression"/>
    <property type="evidence" value="ECO:0007669"/>
    <property type="project" value="UniProtKB-ARBA"/>
</dbReference>
<evidence type="ECO:0000256" key="4">
    <source>
        <dbReference type="ARBA" id="ARBA00022801"/>
    </source>
</evidence>
<dbReference type="GO" id="GO:0003676">
    <property type="term" value="F:nucleic acid binding"/>
    <property type="evidence" value="ECO:0007669"/>
    <property type="project" value="InterPro"/>
</dbReference>
<keyword evidence="3" id="KW-0540">Nuclease</keyword>
<comment type="subcellular location">
    <subcellularLocation>
        <location evidence="1">Nucleus</location>
    </subcellularLocation>
</comment>
<evidence type="ECO:0000256" key="3">
    <source>
        <dbReference type="ARBA" id="ARBA00022722"/>
    </source>
</evidence>
<evidence type="ECO:0000256" key="5">
    <source>
        <dbReference type="ARBA" id="ARBA00022839"/>
    </source>
</evidence>
<evidence type="ECO:0000313" key="9">
    <source>
        <dbReference type="WBParaSite" id="Csp11.Scaffold126.g590.t1"/>
    </source>
</evidence>
<dbReference type="FunFam" id="3.30.420.10:FF:000031">
    <property type="entry name" value="RNA exonuclease 1"/>
    <property type="match status" value="1"/>
</dbReference>
<dbReference type="GO" id="GO:0005634">
    <property type="term" value="C:nucleus"/>
    <property type="evidence" value="ECO:0007669"/>
    <property type="project" value="UniProtKB-SubCell"/>
</dbReference>
<keyword evidence="6" id="KW-0539">Nucleus</keyword>
<dbReference type="CDD" id="cd06145">
    <property type="entry name" value="REX1_like"/>
    <property type="match status" value="1"/>
</dbReference>
<dbReference type="InterPro" id="IPR034922">
    <property type="entry name" value="REX1-like_exo"/>
</dbReference>
<dbReference type="InterPro" id="IPR036397">
    <property type="entry name" value="RNaseH_sf"/>
</dbReference>
<keyword evidence="5" id="KW-0269">Exonuclease</keyword>
<accession>A0A1I7SXJ0</accession>
<dbReference type="Gene3D" id="3.30.420.10">
    <property type="entry name" value="Ribonuclease H-like superfamily/Ribonuclease H"/>
    <property type="match status" value="1"/>
</dbReference>
<keyword evidence="8" id="KW-1185">Reference proteome</keyword>
<dbReference type="InterPro" id="IPR012337">
    <property type="entry name" value="RNaseH-like_sf"/>
</dbReference>
<dbReference type="Pfam" id="PF15870">
    <property type="entry name" value="EloA-BP1"/>
    <property type="match status" value="1"/>
</dbReference>
<comment type="similarity">
    <text evidence="2">Belongs to the REXO1/REXO3 family.</text>
</comment>
<dbReference type="PANTHER" id="PTHR12801:SF153">
    <property type="entry name" value="EXONUCLEASE DOMAIN-CONTAINING PROTEIN"/>
    <property type="match status" value="1"/>
</dbReference>
<dbReference type="AlphaFoldDB" id="A0A1I7SXJ0"/>
<evidence type="ECO:0000313" key="8">
    <source>
        <dbReference type="Proteomes" id="UP000095282"/>
    </source>
</evidence>
<dbReference type="PANTHER" id="PTHR12801">
    <property type="entry name" value="RNA EXONUCLEASE REXO1 / RECO3 FAMILY MEMBER-RELATED"/>
    <property type="match status" value="1"/>
</dbReference>
<evidence type="ECO:0000256" key="2">
    <source>
        <dbReference type="ARBA" id="ARBA00006357"/>
    </source>
</evidence>
<dbReference type="InterPro" id="IPR031736">
    <property type="entry name" value="REXO1-like_dom"/>
</dbReference>
<dbReference type="eggNOG" id="KOG2248">
    <property type="taxonomic scope" value="Eukaryota"/>
</dbReference>
<feature type="domain" description="Exonuclease" evidence="7">
    <location>
        <begin position="175"/>
        <end position="336"/>
    </location>
</feature>
<dbReference type="SUPFAM" id="SSF53098">
    <property type="entry name" value="Ribonuclease H-like"/>
    <property type="match status" value="1"/>
</dbReference>
<dbReference type="Proteomes" id="UP000095282">
    <property type="component" value="Unplaced"/>
</dbReference>
<keyword evidence="4" id="KW-0378">Hydrolase</keyword>
<evidence type="ECO:0000256" key="6">
    <source>
        <dbReference type="ARBA" id="ARBA00023242"/>
    </source>
</evidence>
<dbReference type="InterPro" id="IPR047021">
    <property type="entry name" value="REXO1/3/4-like"/>
</dbReference>
<evidence type="ECO:0000256" key="1">
    <source>
        <dbReference type="ARBA" id="ARBA00004123"/>
    </source>
</evidence>
<sequence>MTIEMVQLKKKRTGNSVSSCSSEDDVSSTIEPLNKMAPAKLHHLLQQWKLSYEQLHENGYPFWDPVNRQAIFPVTANNQRDWLAGNDLIRKCSRCNKGFSLNSDGTLNPSVCIYHHRPKWNPQTGKKQRTCCSAKPSTSGCLIENSHVFHSGWEDTLWDFVSTPSAKSTDFRSKKVYGLDCELVFTLNGLEVARVSLVDMKGKVILDTYVLPVYEVISYNTTFSGVTEKDMEGAISLEACRLQLFQLINSETLLVGHSLESDLKALRIVHHNVIDTSVLFALRNMQNGSIRKFSLQTLAWQHLTKIVQHDKSGHSSVEDGLTCLELLSSLHMMSVK</sequence>
<dbReference type="STRING" id="1561998.A0A1I7SXJ0"/>
<name>A0A1I7SXJ0_9PELO</name>
<dbReference type="GO" id="GO:0004527">
    <property type="term" value="F:exonuclease activity"/>
    <property type="evidence" value="ECO:0007669"/>
    <property type="project" value="UniProtKB-KW"/>
</dbReference>